<evidence type="ECO:0000313" key="15">
    <source>
        <dbReference type="EMBL" id="AGW11996.1"/>
    </source>
</evidence>
<evidence type="ECO:0000313" key="16">
    <source>
        <dbReference type="Proteomes" id="UP000016587"/>
    </source>
</evidence>
<feature type="transmembrane region" description="Helical" evidence="14">
    <location>
        <begin position="140"/>
        <end position="163"/>
    </location>
</feature>
<evidence type="ECO:0000256" key="3">
    <source>
        <dbReference type="ARBA" id="ARBA00012374"/>
    </source>
</evidence>
<gene>
    <name evidence="14" type="primary">uppP</name>
    <name evidence="15" type="ORF">DGI_0055</name>
</gene>
<dbReference type="EMBL" id="CP006585">
    <property type="protein sequence ID" value="AGW11996.1"/>
    <property type="molecule type" value="Genomic_DNA"/>
</dbReference>
<evidence type="ECO:0000256" key="13">
    <source>
        <dbReference type="ARBA" id="ARBA00047594"/>
    </source>
</evidence>
<keyword evidence="16" id="KW-1185">Reference proteome</keyword>
<dbReference type="HAMAP" id="MF_01006">
    <property type="entry name" value="Undec_diphosphatase"/>
    <property type="match status" value="1"/>
</dbReference>
<evidence type="ECO:0000256" key="8">
    <source>
        <dbReference type="ARBA" id="ARBA00022989"/>
    </source>
</evidence>
<dbReference type="GO" id="GO:0009252">
    <property type="term" value="P:peptidoglycan biosynthetic process"/>
    <property type="evidence" value="ECO:0007669"/>
    <property type="project" value="UniProtKB-KW"/>
</dbReference>
<dbReference type="EC" id="3.6.1.27" evidence="3 14"/>
<dbReference type="PATRIC" id="fig|1121448.10.peg.56"/>
<evidence type="ECO:0000256" key="12">
    <source>
        <dbReference type="ARBA" id="ARBA00032932"/>
    </source>
</evidence>
<dbReference type="Pfam" id="PF02673">
    <property type="entry name" value="BacA"/>
    <property type="match status" value="1"/>
</dbReference>
<evidence type="ECO:0000256" key="2">
    <source>
        <dbReference type="ARBA" id="ARBA00010621"/>
    </source>
</evidence>
<dbReference type="PANTHER" id="PTHR30622">
    <property type="entry name" value="UNDECAPRENYL-DIPHOSPHATASE"/>
    <property type="match status" value="1"/>
</dbReference>
<dbReference type="GO" id="GO:0046677">
    <property type="term" value="P:response to antibiotic"/>
    <property type="evidence" value="ECO:0007669"/>
    <property type="project" value="UniProtKB-UniRule"/>
</dbReference>
<dbReference type="RefSeq" id="WP_021758550.1">
    <property type="nucleotide sequence ID" value="NC_022444.1"/>
</dbReference>
<keyword evidence="7 14" id="KW-0378">Hydrolase</keyword>
<keyword evidence="9 14" id="KW-0472">Membrane</keyword>
<feature type="transmembrane region" description="Helical" evidence="14">
    <location>
        <begin position="245"/>
        <end position="263"/>
    </location>
</feature>
<dbReference type="GO" id="GO:0005886">
    <property type="term" value="C:plasma membrane"/>
    <property type="evidence" value="ECO:0007669"/>
    <property type="project" value="UniProtKB-SubCell"/>
</dbReference>
<comment type="catalytic activity">
    <reaction evidence="13 14">
        <text>di-trans,octa-cis-undecaprenyl diphosphate + H2O = di-trans,octa-cis-undecaprenyl phosphate + phosphate + H(+)</text>
        <dbReference type="Rhea" id="RHEA:28094"/>
        <dbReference type="ChEBI" id="CHEBI:15377"/>
        <dbReference type="ChEBI" id="CHEBI:15378"/>
        <dbReference type="ChEBI" id="CHEBI:43474"/>
        <dbReference type="ChEBI" id="CHEBI:58405"/>
        <dbReference type="ChEBI" id="CHEBI:60392"/>
        <dbReference type="EC" id="3.6.1.27"/>
    </reaction>
</comment>
<dbReference type="InterPro" id="IPR003824">
    <property type="entry name" value="UppP"/>
</dbReference>
<dbReference type="AlphaFoldDB" id="T2G781"/>
<name>T2G781_MEGG1</name>
<dbReference type="eggNOG" id="COG1968">
    <property type="taxonomic scope" value="Bacteria"/>
</dbReference>
<evidence type="ECO:0000256" key="9">
    <source>
        <dbReference type="ARBA" id="ARBA00023136"/>
    </source>
</evidence>
<keyword evidence="14" id="KW-0573">Peptidoglycan synthesis</keyword>
<keyword evidence="8 14" id="KW-1133">Transmembrane helix</keyword>
<evidence type="ECO:0000256" key="7">
    <source>
        <dbReference type="ARBA" id="ARBA00022801"/>
    </source>
</evidence>
<keyword evidence="10 14" id="KW-0046">Antibiotic resistance</keyword>
<evidence type="ECO:0000256" key="14">
    <source>
        <dbReference type="HAMAP-Rule" id="MF_01006"/>
    </source>
</evidence>
<dbReference type="STRING" id="1121448.DGI_0055"/>
<dbReference type="PANTHER" id="PTHR30622:SF3">
    <property type="entry name" value="UNDECAPRENYL-DIPHOSPHATASE"/>
    <property type="match status" value="1"/>
</dbReference>
<keyword evidence="14" id="KW-0961">Cell wall biogenesis/degradation</keyword>
<dbReference type="NCBIfam" id="TIGR00753">
    <property type="entry name" value="undec_PP_bacA"/>
    <property type="match status" value="1"/>
</dbReference>
<evidence type="ECO:0000256" key="4">
    <source>
        <dbReference type="ARBA" id="ARBA00021581"/>
    </source>
</evidence>
<comment type="subcellular location">
    <subcellularLocation>
        <location evidence="1 14">Cell membrane</location>
        <topology evidence="1 14">Multi-pass membrane protein</topology>
    </subcellularLocation>
</comment>
<dbReference type="HOGENOM" id="CLU_060296_2_0_7"/>
<keyword evidence="6 14" id="KW-0812">Transmembrane</keyword>
<comment type="miscellaneous">
    <text evidence="14">Bacitracin is thought to be involved in the inhibition of peptidoglycan synthesis by sequestering undecaprenyl diphosphate, thereby reducing the pool of lipid carrier available.</text>
</comment>
<dbReference type="GO" id="GO:0050380">
    <property type="term" value="F:undecaprenyl-diphosphatase activity"/>
    <property type="evidence" value="ECO:0007669"/>
    <property type="project" value="UniProtKB-UniRule"/>
</dbReference>
<evidence type="ECO:0000256" key="5">
    <source>
        <dbReference type="ARBA" id="ARBA00022475"/>
    </source>
</evidence>
<reference evidence="15 16" key="1">
    <citation type="journal article" date="2013" name="J. Bacteriol.">
        <title>Roles of HynAB and Ech, the only two hydrogenases found in the model sulfate reducer Desulfovibrio gigas.</title>
        <authorList>
            <person name="Morais-Silva F.O."/>
            <person name="Santos C.I."/>
            <person name="Rodrigues R."/>
            <person name="Pereira I.A."/>
            <person name="Rodrigues-Pousada C."/>
        </authorList>
    </citation>
    <scope>NUCLEOTIDE SEQUENCE [LARGE SCALE GENOMIC DNA]</scope>
    <source>
        <strain evidence="16">ATCC 19364 / DSM 1382 / NCIMB 9332 / VKM B-1759</strain>
    </source>
</reference>
<comment type="similarity">
    <text evidence="2 14">Belongs to the UppP family.</text>
</comment>
<feature type="transmembrane region" description="Helical" evidence="14">
    <location>
        <begin position="183"/>
        <end position="201"/>
    </location>
</feature>
<evidence type="ECO:0000256" key="6">
    <source>
        <dbReference type="ARBA" id="ARBA00022692"/>
    </source>
</evidence>
<dbReference type="GO" id="GO:0071555">
    <property type="term" value="P:cell wall organization"/>
    <property type="evidence" value="ECO:0007669"/>
    <property type="project" value="UniProtKB-KW"/>
</dbReference>
<feature type="transmembrane region" description="Helical" evidence="14">
    <location>
        <begin position="213"/>
        <end position="233"/>
    </location>
</feature>
<dbReference type="NCBIfam" id="NF001389">
    <property type="entry name" value="PRK00281.1-2"/>
    <property type="match status" value="1"/>
</dbReference>
<comment type="function">
    <text evidence="14">Catalyzes the dephosphorylation of undecaprenyl diphosphate (UPP). Confers resistance to bacitracin.</text>
</comment>
<feature type="transmembrane region" description="Helical" evidence="14">
    <location>
        <begin position="82"/>
        <end position="103"/>
    </location>
</feature>
<reference evidence="16" key="2">
    <citation type="submission" date="2013-07" db="EMBL/GenBank/DDBJ databases">
        <authorList>
            <person name="Morais-Silva F.O."/>
            <person name="Rezende A.M."/>
            <person name="Pimentel C."/>
            <person name="Resende D.M."/>
            <person name="Santos C.I."/>
            <person name="Clemente C."/>
            <person name="de Oliveira L.M."/>
            <person name="da Silva S.M."/>
            <person name="Costa D.A."/>
            <person name="Varela-Raposo A."/>
            <person name="Horacio E.C.A."/>
            <person name="Matos M."/>
            <person name="Flores O."/>
            <person name="Ruiz J.C."/>
            <person name="Rodrigues-Pousada C."/>
        </authorList>
    </citation>
    <scope>NUCLEOTIDE SEQUENCE [LARGE SCALE GENOMIC DNA]</scope>
    <source>
        <strain evidence="16">ATCC 19364 / DSM 1382 / NCIMB 9332 / VKM B-1759</strain>
    </source>
</reference>
<keyword evidence="14" id="KW-0133">Cell shape</keyword>
<organism evidence="15 16">
    <name type="scientific">Megalodesulfovibrio gigas (strain ATCC 19364 / DSM 1382 / NCIMB 9332 / VKM B-1759)</name>
    <name type="common">Desulfovibrio gigas</name>
    <dbReference type="NCBI Taxonomy" id="1121448"/>
    <lineage>
        <taxon>Bacteria</taxon>
        <taxon>Pseudomonadati</taxon>
        <taxon>Thermodesulfobacteriota</taxon>
        <taxon>Desulfovibrionia</taxon>
        <taxon>Desulfovibrionales</taxon>
        <taxon>Desulfovibrionaceae</taxon>
        <taxon>Megalodesulfovibrio</taxon>
    </lineage>
</organism>
<dbReference type="NCBIfam" id="NF001390">
    <property type="entry name" value="PRK00281.1-4"/>
    <property type="match status" value="1"/>
</dbReference>
<keyword evidence="5 14" id="KW-1003">Cell membrane</keyword>
<dbReference type="KEGG" id="dgg:DGI_0055"/>
<proteinExistence type="inferred from homology"/>
<feature type="transmembrane region" description="Helical" evidence="14">
    <location>
        <begin position="44"/>
        <end position="61"/>
    </location>
</feature>
<evidence type="ECO:0000256" key="11">
    <source>
        <dbReference type="ARBA" id="ARBA00032707"/>
    </source>
</evidence>
<dbReference type="Proteomes" id="UP000016587">
    <property type="component" value="Chromosome"/>
</dbReference>
<evidence type="ECO:0000256" key="1">
    <source>
        <dbReference type="ARBA" id="ARBA00004651"/>
    </source>
</evidence>
<protein>
    <recommendedName>
        <fullName evidence="4 14">Undecaprenyl-diphosphatase</fullName>
        <ecNumber evidence="3 14">3.6.1.27</ecNumber>
    </recommendedName>
    <alternativeName>
        <fullName evidence="12 14">Bacitracin resistance protein</fullName>
    </alternativeName>
    <alternativeName>
        <fullName evidence="11 14">Undecaprenyl pyrophosphate phosphatase</fullName>
    </alternativeName>
</protein>
<accession>T2G781</accession>
<evidence type="ECO:0000256" key="10">
    <source>
        <dbReference type="ARBA" id="ARBA00023251"/>
    </source>
</evidence>
<feature type="transmembrane region" description="Helical" evidence="14">
    <location>
        <begin position="109"/>
        <end position="128"/>
    </location>
</feature>
<sequence length="265" mass="28699">METFFTALVLGIVEGLTEFLPVSSTGHLILTGHLLGYTGPRADTFEVIIQLGAILAVAVMYRDRFIGLFSPQPGQAFGGVRGMWLLFLTCLPAVVLGLLTHGLIKEHLFGPRTVALALGVGALAILLVEAQPRRTRYRSLDDLTPMLALGVGLFQCLALWPGFSRAAATIMGAMLLGADRKTAAQYSFIAAVPIMFAATGYDLLKSWSFLDAGWFQFLAVGFAVSFVAAWVAVKGFIRLLGSMTLRPFAWYRLALAPVVLLFWPS</sequence>
<dbReference type="OrthoDB" id="9808289at2"/>
<dbReference type="GO" id="GO:0008360">
    <property type="term" value="P:regulation of cell shape"/>
    <property type="evidence" value="ECO:0007669"/>
    <property type="project" value="UniProtKB-KW"/>
</dbReference>